<comment type="caution">
    <text evidence="8">The sequence shown here is derived from an EMBL/GenBank/DDBJ whole genome shotgun (WGS) entry which is preliminary data.</text>
</comment>
<dbReference type="EMBL" id="JAWDGP010002408">
    <property type="protein sequence ID" value="KAK3783495.1"/>
    <property type="molecule type" value="Genomic_DNA"/>
</dbReference>
<dbReference type="InterPro" id="IPR013783">
    <property type="entry name" value="Ig-like_fold"/>
</dbReference>
<dbReference type="InterPro" id="IPR036179">
    <property type="entry name" value="Ig-like_dom_sf"/>
</dbReference>
<dbReference type="GO" id="GO:0005911">
    <property type="term" value="C:cell-cell junction"/>
    <property type="evidence" value="ECO:0007669"/>
    <property type="project" value="TreeGrafter"/>
</dbReference>
<gene>
    <name evidence="8" type="ORF">RRG08_064960</name>
</gene>
<evidence type="ECO:0000256" key="4">
    <source>
        <dbReference type="ARBA" id="ARBA00023180"/>
    </source>
</evidence>
<dbReference type="InterPro" id="IPR051275">
    <property type="entry name" value="Cell_adhesion_signaling"/>
</dbReference>
<evidence type="ECO:0000313" key="9">
    <source>
        <dbReference type="Proteomes" id="UP001283361"/>
    </source>
</evidence>
<evidence type="ECO:0000259" key="7">
    <source>
        <dbReference type="PROSITE" id="PS50835"/>
    </source>
</evidence>
<dbReference type="PANTHER" id="PTHR11640:SF31">
    <property type="entry name" value="IRREGULAR CHIASM C-ROUGHEST PROTEIN-RELATED"/>
    <property type="match status" value="1"/>
</dbReference>
<evidence type="ECO:0000313" key="8">
    <source>
        <dbReference type="EMBL" id="KAK3783495.1"/>
    </source>
</evidence>
<dbReference type="Gene3D" id="2.60.40.10">
    <property type="entry name" value="Immunoglobulins"/>
    <property type="match status" value="1"/>
</dbReference>
<evidence type="ECO:0000256" key="3">
    <source>
        <dbReference type="ARBA" id="ARBA00023157"/>
    </source>
</evidence>
<dbReference type="GO" id="GO:0050839">
    <property type="term" value="F:cell adhesion molecule binding"/>
    <property type="evidence" value="ECO:0007669"/>
    <property type="project" value="TreeGrafter"/>
</dbReference>
<dbReference type="PROSITE" id="PS50835">
    <property type="entry name" value="IG_LIKE"/>
    <property type="match status" value="2"/>
</dbReference>
<evidence type="ECO:0000256" key="1">
    <source>
        <dbReference type="ARBA" id="ARBA00004479"/>
    </source>
</evidence>
<evidence type="ECO:0000256" key="5">
    <source>
        <dbReference type="ARBA" id="ARBA00023319"/>
    </source>
</evidence>
<dbReference type="GO" id="GO:0098609">
    <property type="term" value="P:cell-cell adhesion"/>
    <property type="evidence" value="ECO:0007669"/>
    <property type="project" value="TreeGrafter"/>
</dbReference>
<evidence type="ECO:0000256" key="6">
    <source>
        <dbReference type="SAM" id="Phobius"/>
    </source>
</evidence>
<dbReference type="Proteomes" id="UP001283361">
    <property type="component" value="Unassembled WGS sequence"/>
</dbReference>
<dbReference type="InterPro" id="IPR007110">
    <property type="entry name" value="Ig-like_dom"/>
</dbReference>
<feature type="transmembrane region" description="Helical" evidence="6">
    <location>
        <begin position="418"/>
        <end position="442"/>
    </location>
</feature>
<protein>
    <recommendedName>
        <fullName evidence="7">Ig-like domain-containing protein</fullName>
    </recommendedName>
</protein>
<keyword evidence="6" id="KW-0812">Transmembrane</keyword>
<feature type="domain" description="Ig-like" evidence="7">
    <location>
        <begin position="208"/>
        <end position="290"/>
    </location>
</feature>
<keyword evidence="2 6" id="KW-0472">Membrane</keyword>
<keyword evidence="5" id="KW-0393">Immunoglobulin domain</keyword>
<evidence type="ECO:0000256" key="2">
    <source>
        <dbReference type="ARBA" id="ARBA00023136"/>
    </source>
</evidence>
<feature type="domain" description="Ig-like" evidence="7">
    <location>
        <begin position="144"/>
        <end position="201"/>
    </location>
</feature>
<dbReference type="GO" id="GO:0005886">
    <property type="term" value="C:plasma membrane"/>
    <property type="evidence" value="ECO:0007669"/>
    <property type="project" value="TreeGrafter"/>
</dbReference>
<keyword evidence="4" id="KW-0325">Glycoprotein</keyword>
<sequence>MEPPPENPSCTVSEDTESGDVKSVNVSCSTSKVYPKARCRFLREQDGGNSVEITTNPVYSHTETGETPVYHRSQCSVTVPVQELGEGTHSFTGYIYPGVTGDPAKVTGTRADKTVTLSFSQASHSCLSQAVQGYFLEESTTCICSLSSHGHPRGTAQWYQRDQSLGSSRTLVVTRDRSNPEQKYTCEAVSDLGRRVGSTLTAKFAYAPEVTFTLDPAQTKFSKGDNLELKCSGQGNPDPTLTLTTKEIIENLTNVQKTELTHTLTLDCMDTGVYVCSGENSQGTNRMEISIGVRCPQQLSLLFNSKPQVDAALGETAKFGLEIYGFPEPITLTLQKTDVGTNLYPRLCHSVEYTAGVAPFGVVNVTISDVVEADYTNYTLTVDNGVGNALIYTFYLNKVNRSVAWVESIARKEDSLNVVAIAIGVIAVVTNGALIIAVIFLLKKNRGLKERLGSQCKDTLATTSPQDVEPLSVYQDLESDHLTSGDLGSCRTYTNVPDQKGENLRSPATNYANVDMPSAKGNSQNKMFTNQAYEIIEIR</sequence>
<keyword evidence="6" id="KW-1133">Transmembrane helix</keyword>
<proteinExistence type="predicted"/>
<dbReference type="PANTHER" id="PTHR11640">
    <property type="entry name" value="NEPHRIN"/>
    <property type="match status" value="1"/>
</dbReference>
<name>A0AAE1DV51_9GAST</name>
<accession>A0AAE1DV51</accession>
<dbReference type="SUPFAM" id="SSF48726">
    <property type="entry name" value="Immunoglobulin"/>
    <property type="match status" value="2"/>
</dbReference>
<dbReference type="AlphaFoldDB" id="A0AAE1DV51"/>
<comment type="subcellular location">
    <subcellularLocation>
        <location evidence="1">Membrane</location>
        <topology evidence="1">Single-pass type I membrane protein</topology>
    </subcellularLocation>
</comment>
<organism evidence="8 9">
    <name type="scientific">Elysia crispata</name>
    <name type="common">lettuce slug</name>
    <dbReference type="NCBI Taxonomy" id="231223"/>
    <lineage>
        <taxon>Eukaryota</taxon>
        <taxon>Metazoa</taxon>
        <taxon>Spiralia</taxon>
        <taxon>Lophotrochozoa</taxon>
        <taxon>Mollusca</taxon>
        <taxon>Gastropoda</taxon>
        <taxon>Heterobranchia</taxon>
        <taxon>Euthyneura</taxon>
        <taxon>Panpulmonata</taxon>
        <taxon>Sacoglossa</taxon>
        <taxon>Placobranchoidea</taxon>
        <taxon>Plakobranchidae</taxon>
        <taxon>Elysia</taxon>
    </lineage>
</organism>
<keyword evidence="3" id="KW-1015">Disulfide bond</keyword>
<keyword evidence="9" id="KW-1185">Reference proteome</keyword>
<reference evidence="8" key="1">
    <citation type="journal article" date="2023" name="G3 (Bethesda)">
        <title>A reference genome for the long-term kleptoplast-retaining sea slug Elysia crispata morphotype clarki.</title>
        <authorList>
            <person name="Eastman K.E."/>
            <person name="Pendleton A.L."/>
            <person name="Shaikh M.A."/>
            <person name="Suttiyut T."/>
            <person name="Ogas R."/>
            <person name="Tomko P."/>
            <person name="Gavelis G."/>
            <person name="Widhalm J.R."/>
            <person name="Wisecaver J.H."/>
        </authorList>
    </citation>
    <scope>NUCLEOTIDE SEQUENCE</scope>
    <source>
        <strain evidence="8">ECLA1</strain>
    </source>
</reference>